<dbReference type="PANTHER" id="PTHR14735:SF1">
    <property type="entry name" value="COILED-COIL DOMAIN-CONTAINING PROTEIN 134"/>
    <property type="match status" value="1"/>
</dbReference>
<sequence>MDLLQFLAFSFILLLSGTGVTGALKTSLDPSLEIYKKMFEVKRREQLLALKNLAQLNDVHQQYKILDVMLKGLFKVLEDSRTVLIAADVLPDGPFPQDEKLKDGWLGLARWATEGHLSRPLIRILLPAFSQVVENTAFFGDVVLRFPRIVHHYFDHNSNWNLLIRWGISFCNQSGVFDQGPHSPILSLMAQELGISEKDSDFQNPFKVDRPEFISSTDPFQKALREEEKRRKKEEKRKEIRKGPRISRSQSEL</sequence>
<feature type="chain" id="PRO_5018721767" evidence="2">
    <location>
        <begin position="24"/>
        <end position="253"/>
    </location>
</feature>
<evidence type="ECO:0000313" key="4">
    <source>
        <dbReference type="RefSeq" id="XP_025873128.1"/>
    </source>
</evidence>
<dbReference type="KEGG" id="vvp:112933996"/>
<dbReference type="Pfam" id="PF15002">
    <property type="entry name" value="ERK-JNK_inhib"/>
    <property type="match status" value="2"/>
</dbReference>
<dbReference type="RefSeq" id="XP_025873128.1">
    <property type="nucleotide sequence ID" value="XM_026017343.2"/>
</dbReference>
<reference evidence="4" key="2">
    <citation type="submission" date="2025-08" db="UniProtKB">
        <authorList>
            <consortium name="RefSeq"/>
        </authorList>
    </citation>
    <scope>IDENTIFICATION</scope>
    <source>
        <tissue evidence="4">Cell line</tissue>
    </source>
</reference>
<protein>
    <submittedName>
        <fullName evidence="4">Coiled-coil domain-containing protein 134 isoform X2</fullName>
    </submittedName>
</protein>
<feature type="signal peptide" evidence="2">
    <location>
        <begin position="1"/>
        <end position="23"/>
    </location>
</feature>
<dbReference type="GeneID" id="112933996"/>
<accession>A0A3Q7TTI0</accession>
<organism evidence="3 4">
    <name type="scientific">Vulpes vulpes</name>
    <name type="common">Red fox</name>
    <dbReference type="NCBI Taxonomy" id="9627"/>
    <lineage>
        <taxon>Eukaryota</taxon>
        <taxon>Metazoa</taxon>
        <taxon>Chordata</taxon>
        <taxon>Craniata</taxon>
        <taxon>Vertebrata</taxon>
        <taxon>Euteleostomi</taxon>
        <taxon>Mammalia</taxon>
        <taxon>Eutheria</taxon>
        <taxon>Laurasiatheria</taxon>
        <taxon>Carnivora</taxon>
        <taxon>Caniformia</taxon>
        <taxon>Canidae</taxon>
        <taxon>Vulpes</taxon>
    </lineage>
</organism>
<evidence type="ECO:0000256" key="1">
    <source>
        <dbReference type="SAM" id="MobiDB-lite"/>
    </source>
</evidence>
<feature type="compositionally biased region" description="Basic and acidic residues" evidence="1">
    <location>
        <begin position="201"/>
        <end position="212"/>
    </location>
</feature>
<keyword evidence="3" id="KW-1185">Reference proteome</keyword>
<evidence type="ECO:0000256" key="2">
    <source>
        <dbReference type="SAM" id="SignalP"/>
    </source>
</evidence>
<dbReference type="PANTHER" id="PTHR14735">
    <property type="entry name" value="COILED-COIL DOMAIN-CONTAINING PROTEIN 134"/>
    <property type="match status" value="1"/>
</dbReference>
<proteinExistence type="predicted"/>
<dbReference type="InterPro" id="IPR026321">
    <property type="entry name" value="CC134"/>
</dbReference>
<reference key="1">
    <citation type="submission" date="2019-01" db="UniProtKB">
        <authorList>
            <consortium name="RefSeq"/>
        </authorList>
    </citation>
    <scope>IDENTIFICATION</scope>
</reference>
<gene>
    <name evidence="4" type="primary">CCDC134</name>
</gene>
<feature type="region of interest" description="Disordered" evidence="1">
    <location>
        <begin position="201"/>
        <end position="253"/>
    </location>
</feature>
<dbReference type="AlphaFoldDB" id="A0A3Q7TTI0"/>
<dbReference type="Proteomes" id="UP001652641">
    <property type="component" value="Chromosome 16"/>
</dbReference>
<name>A0A3Q7TTI0_VULVU</name>
<keyword evidence="2" id="KW-0732">Signal</keyword>
<evidence type="ECO:0000313" key="3">
    <source>
        <dbReference type="Proteomes" id="UP001652641"/>
    </source>
</evidence>
<dbReference type="CTD" id="79879"/>